<keyword evidence="2" id="KW-1185">Reference proteome</keyword>
<protein>
    <submittedName>
        <fullName evidence="1">Uncharacterized protein</fullName>
    </submittedName>
</protein>
<proteinExistence type="predicted"/>
<dbReference type="EMBL" id="BGPR01157096">
    <property type="protein sequence ID" value="GBL81460.1"/>
    <property type="molecule type" value="Genomic_DNA"/>
</dbReference>
<comment type="caution">
    <text evidence="1">The sequence shown here is derived from an EMBL/GenBank/DDBJ whole genome shotgun (WGS) entry which is preliminary data.</text>
</comment>
<feature type="non-terminal residue" evidence="1">
    <location>
        <position position="38"/>
    </location>
</feature>
<sequence length="38" mass="4173">MTSPGTRRPIYADDTAIMSTGISQLEISDNLNNYLAEL</sequence>
<name>A0A4Y2AP02_ARAVE</name>
<organism evidence="1 2">
    <name type="scientific">Araneus ventricosus</name>
    <name type="common">Orbweaver spider</name>
    <name type="synonym">Epeira ventricosa</name>
    <dbReference type="NCBI Taxonomy" id="182803"/>
    <lineage>
        <taxon>Eukaryota</taxon>
        <taxon>Metazoa</taxon>
        <taxon>Ecdysozoa</taxon>
        <taxon>Arthropoda</taxon>
        <taxon>Chelicerata</taxon>
        <taxon>Arachnida</taxon>
        <taxon>Araneae</taxon>
        <taxon>Araneomorphae</taxon>
        <taxon>Entelegynae</taxon>
        <taxon>Araneoidea</taxon>
        <taxon>Araneidae</taxon>
        <taxon>Araneus</taxon>
    </lineage>
</organism>
<reference evidence="1 2" key="1">
    <citation type="journal article" date="2019" name="Sci. Rep.">
        <title>Orb-weaving spider Araneus ventricosus genome elucidates the spidroin gene catalogue.</title>
        <authorList>
            <person name="Kono N."/>
            <person name="Nakamura H."/>
            <person name="Ohtoshi R."/>
            <person name="Moran D.A.P."/>
            <person name="Shinohara A."/>
            <person name="Yoshida Y."/>
            <person name="Fujiwara M."/>
            <person name="Mori M."/>
            <person name="Tomita M."/>
            <person name="Arakawa K."/>
        </authorList>
    </citation>
    <scope>NUCLEOTIDE SEQUENCE [LARGE SCALE GENOMIC DNA]</scope>
</reference>
<evidence type="ECO:0000313" key="2">
    <source>
        <dbReference type="Proteomes" id="UP000499080"/>
    </source>
</evidence>
<dbReference type="AlphaFoldDB" id="A0A4Y2AP02"/>
<accession>A0A4Y2AP02</accession>
<gene>
    <name evidence="1" type="ORF">AVEN_144371_1</name>
</gene>
<evidence type="ECO:0000313" key="1">
    <source>
        <dbReference type="EMBL" id="GBL81460.1"/>
    </source>
</evidence>
<dbReference type="Proteomes" id="UP000499080">
    <property type="component" value="Unassembled WGS sequence"/>
</dbReference>